<dbReference type="AlphaFoldDB" id="A0A9N9QT10"/>
<evidence type="ECO:0000259" key="1">
    <source>
        <dbReference type="SMART" id="SM00587"/>
    </source>
</evidence>
<keyword evidence="3" id="KW-1185">Reference proteome</keyword>
<accession>A0A9N9QT10</accession>
<reference evidence="2" key="2">
    <citation type="submission" date="2022-10" db="EMBL/GenBank/DDBJ databases">
        <authorList>
            <consortium name="ENA_rothamsted_submissions"/>
            <consortium name="culmorum"/>
            <person name="King R."/>
        </authorList>
    </citation>
    <scope>NUCLEOTIDE SEQUENCE</scope>
</reference>
<proteinExistence type="predicted"/>
<evidence type="ECO:0000313" key="3">
    <source>
        <dbReference type="Proteomes" id="UP001153714"/>
    </source>
</evidence>
<dbReference type="PANTHER" id="PTHR11012:SF54">
    <property type="entry name" value="CHK KINASE-LIKE DOMAIN-CONTAINING PROTEIN"/>
    <property type="match status" value="1"/>
</dbReference>
<dbReference type="OrthoDB" id="8250698at2759"/>
<organism evidence="2 3">
    <name type="scientific">Diatraea saccharalis</name>
    <name type="common">sugarcane borer</name>
    <dbReference type="NCBI Taxonomy" id="40085"/>
    <lineage>
        <taxon>Eukaryota</taxon>
        <taxon>Metazoa</taxon>
        <taxon>Ecdysozoa</taxon>
        <taxon>Arthropoda</taxon>
        <taxon>Hexapoda</taxon>
        <taxon>Insecta</taxon>
        <taxon>Pterygota</taxon>
        <taxon>Neoptera</taxon>
        <taxon>Endopterygota</taxon>
        <taxon>Lepidoptera</taxon>
        <taxon>Glossata</taxon>
        <taxon>Ditrysia</taxon>
        <taxon>Pyraloidea</taxon>
        <taxon>Crambidae</taxon>
        <taxon>Crambinae</taxon>
        <taxon>Diatraea</taxon>
    </lineage>
</organism>
<feature type="domain" description="CHK kinase-like" evidence="1">
    <location>
        <begin position="129"/>
        <end position="323"/>
    </location>
</feature>
<protein>
    <recommendedName>
        <fullName evidence="1">CHK kinase-like domain-containing protein</fullName>
    </recommendedName>
</protein>
<gene>
    <name evidence="2" type="ORF">DIATSA_LOCUS568</name>
</gene>
<reference evidence="2" key="1">
    <citation type="submission" date="2021-12" db="EMBL/GenBank/DDBJ databases">
        <authorList>
            <person name="King R."/>
        </authorList>
    </citation>
    <scope>NUCLEOTIDE SEQUENCE</scope>
</reference>
<dbReference type="Proteomes" id="UP001153714">
    <property type="component" value="Chromosome 1"/>
</dbReference>
<dbReference type="PANTHER" id="PTHR11012">
    <property type="entry name" value="PROTEIN KINASE-LIKE DOMAIN-CONTAINING"/>
    <property type="match status" value="1"/>
</dbReference>
<dbReference type="SUPFAM" id="SSF56112">
    <property type="entry name" value="Protein kinase-like (PK-like)"/>
    <property type="match status" value="1"/>
</dbReference>
<dbReference type="InterPro" id="IPR011009">
    <property type="entry name" value="Kinase-like_dom_sf"/>
</dbReference>
<evidence type="ECO:0000313" key="2">
    <source>
        <dbReference type="EMBL" id="CAG9782296.1"/>
    </source>
</evidence>
<dbReference type="SMART" id="SM00587">
    <property type="entry name" value="CHK"/>
    <property type="match status" value="1"/>
</dbReference>
<name>A0A9N9QT10_9NEOP</name>
<dbReference type="InterPro" id="IPR015897">
    <property type="entry name" value="CHK_kinase-like"/>
</dbReference>
<dbReference type="InterPro" id="IPR004119">
    <property type="entry name" value="EcKL"/>
</dbReference>
<dbReference type="Pfam" id="PF02958">
    <property type="entry name" value="EcKL"/>
    <property type="match status" value="1"/>
</dbReference>
<dbReference type="EMBL" id="OU893332">
    <property type="protein sequence ID" value="CAG9782296.1"/>
    <property type="molecule type" value="Genomic_DNA"/>
</dbReference>
<sequence>MASMKFEGDFQDLSDEQSQFIQDVLHKLGYTNNKVVFAPVGEVGDNYTACVKRITVETEDDDNFQIIAKIAPNSFHGFTDLLFNNEALMYEEVLPAFRKLQEAADVSEDEKLKFAECYGCNTKKQHQVILLQDLKPLDYTMLDKYQSLPNEAVRLILKNFAIYHSLSYALKKSNPDAYDSYKSRLLDMWKASAEIPENKRMMEEIENNLLAVFQNAEDKYKNALQGALTKMSLIGEKLSAIHGNSKYSVIQQGDAWTNNIMFKLEDDKIKDCIMIDYQITKEANPVCDILYMIFNCTDYVTRSKHFYEWIDYYHDQLDKALHNYGMKANFVYPRDQLDADLKRHSKLFFGTALIVISMIFRKSEEAAVIREAFNDTDINSLKDKMSVTSLSSDTICFVKTKIEELIDSCIEFGFK</sequence>